<dbReference type="InterPro" id="IPR012675">
    <property type="entry name" value="Beta-grasp_dom_sf"/>
</dbReference>
<comment type="caution">
    <text evidence="1">The sequence shown here is derived from an EMBL/GenBank/DDBJ whole genome shotgun (WGS) entry which is preliminary data.</text>
</comment>
<dbReference type="InterPro" id="IPR010035">
    <property type="entry name" value="Thi_S"/>
</dbReference>
<dbReference type="Gene3D" id="3.10.20.30">
    <property type="match status" value="1"/>
</dbReference>
<evidence type="ECO:0000313" key="2">
    <source>
        <dbReference type="Proteomes" id="UP000197032"/>
    </source>
</evidence>
<dbReference type="Proteomes" id="UP000197032">
    <property type="component" value="Unassembled WGS sequence"/>
</dbReference>
<sequence>MKVTVNGKVVELRQGMTVLEYLREKKVNPDGVIVVYNSDVLNREDWDATVLKEEDTVEILTMMGGG</sequence>
<protein>
    <submittedName>
        <fullName evidence="1">Thiamine biosynthesis protein ThiS</fullName>
    </submittedName>
</protein>
<dbReference type="SUPFAM" id="SSF54285">
    <property type="entry name" value="MoaD/ThiS"/>
    <property type="match status" value="1"/>
</dbReference>
<keyword evidence="2" id="KW-1185">Reference proteome</keyword>
<dbReference type="EMBL" id="BDGJ01000195">
    <property type="protein sequence ID" value="GAW93931.1"/>
    <property type="molecule type" value="Genomic_DNA"/>
</dbReference>
<dbReference type="InterPro" id="IPR016155">
    <property type="entry name" value="Mopterin_synth/thiamin_S_b"/>
</dbReference>
<proteinExistence type="predicted"/>
<dbReference type="PANTHER" id="PTHR34472">
    <property type="entry name" value="SULFUR CARRIER PROTEIN THIS"/>
    <property type="match status" value="1"/>
</dbReference>
<dbReference type="Pfam" id="PF02597">
    <property type="entry name" value="ThiS"/>
    <property type="match status" value="1"/>
</dbReference>
<evidence type="ECO:0000313" key="1">
    <source>
        <dbReference type="EMBL" id="GAW93931.1"/>
    </source>
</evidence>
<organism evidence="1 2">
    <name type="scientific">Calderihabitans maritimus</name>
    <dbReference type="NCBI Taxonomy" id="1246530"/>
    <lineage>
        <taxon>Bacteria</taxon>
        <taxon>Bacillati</taxon>
        <taxon>Bacillota</taxon>
        <taxon>Clostridia</taxon>
        <taxon>Neomoorellales</taxon>
        <taxon>Calderihabitantaceae</taxon>
        <taxon>Calderihabitans</taxon>
    </lineage>
</organism>
<reference evidence="2" key="1">
    <citation type="journal article" date="2017" name="Appl. Environ. Microbiol.">
        <title>Genomic Analysis of Calderihabitans maritimus KKC1, a Thermophilic, Hydrogenogenic, Carboxydotrophic Bacterium Isolated from Marine Sediment.</title>
        <authorList>
            <person name="Omae K."/>
            <person name="Yoneda Y."/>
            <person name="Fukuyama Y."/>
            <person name="Yoshida T."/>
            <person name="Sako Y."/>
        </authorList>
    </citation>
    <scope>NUCLEOTIDE SEQUENCE [LARGE SCALE GENOMIC DNA]</scope>
    <source>
        <strain evidence="2">KKC1</strain>
    </source>
</reference>
<accession>A0A1Z5HX74</accession>
<gene>
    <name evidence="1" type="ORF">KKC1_30520</name>
</gene>
<dbReference type="CDD" id="cd00565">
    <property type="entry name" value="Ubl_ThiS"/>
    <property type="match status" value="1"/>
</dbReference>
<name>A0A1Z5HX74_9FIRM</name>
<dbReference type="AlphaFoldDB" id="A0A1Z5HX74"/>
<dbReference type="InterPro" id="IPR003749">
    <property type="entry name" value="ThiS/MoaD-like"/>
</dbReference>
<dbReference type="PANTHER" id="PTHR34472:SF1">
    <property type="entry name" value="SULFUR CARRIER PROTEIN THIS"/>
    <property type="match status" value="1"/>
</dbReference>
<dbReference type="OrthoDB" id="9810692at2"/>
<dbReference type="NCBIfam" id="TIGR01683">
    <property type="entry name" value="thiS"/>
    <property type="match status" value="1"/>
</dbReference>